<dbReference type="Gene3D" id="3.10.590.10">
    <property type="entry name" value="ph1033 like domains"/>
    <property type="match status" value="1"/>
</dbReference>
<evidence type="ECO:0000313" key="2">
    <source>
        <dbReference type="EMBL" id="SFE78296.1"/>
    </source>
</evidence>
<dbReference type="AlphaFoldDB" id="A0A1I2DCM3"/>
<dbReference type="PANTHER" id="PTHR14087">
    <property type="entry name" value="THYMOCYTE NUCLEAR PROTEIN 1"/>
    <property type="match status" value="1"/>
</dbReference>
<dbReference type="Pfam" id="PF01878">
    <property type="entry name" value="EVE"/>
    <property type="match status" value="1"/>
</dbReference>
<sequence>MAPASAPTPDTAPPRPARYWLMKSEPEECSIDDALAAPDATVAWTGVRNYQARNFMRDEMQVGDGVLFYHSSCPEPGIAGIARVASGTRADPTQFDPQSPYFDARSAPAQPRWLLLDVQALRKIRLIALADLRAQPALADMRVLQKGSRLSITPVEAAEWDFITQRMAQPA</sequence>
<dbReference type="PANTHER" id="PTHR14087:SF7">
    <property type="entry name" value="THYMOCYTE NUCLEAR PROTEIN 1"/>
    <property type="match status" value="1"/>
</dbReference>
<dbReference type="InterPro" id="IPR015947">
    <property type="entry name" value="PUA-like_sf"/>
</dbReference>
<dbReference type="STRING" id="1177982.SAMN04489711_105118"/>
<keyword evidence="3" id="KW-1185">Reference proteome</keyword>
<gene>
    <name evidence="2" type="ORF">SAMN04489711_105118</name>
</gene>
<dbReference type="InterPro" id="IPR052181">
    <property type="entry name" value="5hmC_binding"/>
</dbReference>
<proteinExistence type="predicted"/>
<protein>
    <submittedName>
        <fullName evidence="2">Predicted RNA-binding protein, contains PUA-like domain</fullName>
    </submittedName>
</protein>
<feature type="domain" description="EVE" evidence="1">
    <location>
        <begin position="18"/>
        <end position="165"/>
    </location>
</feature>
<accession>A0A1I2DCM3</accession>
<evidence type="ECO:0000259" key="1">
    <source>
        <dbReference type="Pfam" id="PF01878"/>
    </source>
</evidence>
<name>A0A1I2DCM3_9BURK</name>
<dbReference type="CDD" id="cd21133">
    <property type="entry name" value="EVE"/>
    <property type="match status" value="1"/>
</dbReference>
<organism evidence="2 3">
    <name type="scientific">Paracidovorax wautersii</name>
    <dbReference type="NCBI Taxonomy" id="1177982"/>
    <lineage>
        <taxon>Bacteria</taxon>
        <taxon>Pseudomonadati</taxon>
        <taxon>Pseudomonadota</taxon>
        <taxon>Betaproteobacteria</taxon>
        <taxon>Burkholderiales</taxon>
        <taxon>Comamonadaceae</taxon>
        <taxon>Paracidovorax</taxon>
    </lineage>
</organism>
<dbReference type="OrthoDB" id="9791347at2"/>
<dbReference type="SUPFAM" id="SSF88697">
    <property type="entry name" value="PUA domain-like"/>
    <property type="match status" value="1"/>
</dbReference>
<evidence type="ECO:0000313" key="3">
    <source>
        <dbReference type="Proteomes" id="UP000199119"/>
    </source>
</evidence>
<dbReference type="InterPro" id="IPR002740">
    <property type="entry name" value="EVE_domain"/>
</dbReference>
<dbReference type="EMBL" id="FONX01000005">
    <property type="protein sequence ID" value="SFE78296.1"/>
    <property type="molecule type" value="Genomic_DNA"/>
</dbReference>
<dbReference type="RefSeq" id="WP_092939362.1">
    <property type="nucleotide sequence ID" value="NZ_FONX01000005.1"/>
</dbReference>
<dbReference type="Proteomes" id="UP000199119">
    <property type="component" value="Unassembled WGS sequence"/>
</dbReference>
<reference evidence="3" key="1">
    <citation type="submission" date="2016-10" db="EMBL/GenBank/DDBJ databases">
        <authorList>
            <person name="Varghese N."/>
            <person name="Submissions S."/>
        </authorList>
    </citation>
    <scope>NUCLEOTIDE SEQUENCE [LARGE SCALE GENOMIC DNA]</scope>
    <source>
        <strain evidence="3">DSM 27981</strain>
    </source>
</reference>
<dbReference type="InterPro" id="IPR047197">
    <property type="entry name" value="THYN1-like_EVE"/>
</dbReference>